<keyword evidence="1" id="KW-0472">Membrane</keyword>
<feature type="transmembrane region" description="Helical" evidence="1">
    <location>
        <begin position="157"/>
        <end position="172"/>
    </location>
</feature>
<evidence type="ECO:0000313" key="5">
    <source>
        <dbReference type="Proteomes" id="UP000265845"/>
    </source>
</evidence>
<comment type="caution">
    <text evidence="4">The sequence shown here is derived from an EMBL/GenBank/DDBJ whole genome shotgun (WGS) entry which is preliminary data.</text>
</comment>
<dbReference type="PANTHER" id="PTHR23028">
    <property type="entry name" value="ACETYLTRANSFERASE"/>
    <property type="match status" value="1"/>
</dbReference>
<dbReference type="InterPro" id="IPR043968">
    <property type="entry name" value="SGNH"/>
</dbReference>
<dbReference type="OrthoDB" id="9796461at2"/>
<evidence type="ECO:0000259" key="3">
    <source>
        <dbReference type="Pfam" id="PF19040"/>
    </source>
</evidence>
<dbReference type="EMBL" id="QWGA01000003">
    <property type="protein sequence ID" value="RIJ31710.1"/>
    <property type="molecule type" value="Genomic_DNA"/>
</dbReference>
<reference evidence="4 5" key="1">
    <citation type="submission" date="2018-08" db="EMBL/GenBank/DDBJ databases">
        <title>Henriciella mobilis sp. nov., isolated from seawater.</title>
        <authorList>
            <person name="Cheng H."/>
            <person name="Wu Y.-H."/>
            <person name="Xu X.-W."/>
            <person name="Guo L.-L."/>
        </authorList>
    </citation>
    <scope>NUCLEOTIDE SEQUENCE [LARGE SCALE GENOMIC DNA]</scope>
    <source>
        <strain evidence="4 5">CCUG67844</strain>
    </source>
</reference>
<dbReference type="Pfam" id="PF01757">
    <property type="entry name" value="Acyl_transf_3"/>
    <property type="match status" value="1"/>
</dbReference>
<keyword evidence="5" id="KW-1185">Reference proteome</keyword>
<dbReference type="GO" id="GO:0009103">
    <property type="term" value="P:lipopolysaccharide biosynthetic process"/>
    <property type="evidence" value="ECO:0007669"/>
    <property type="project" value="TreeGrafter"/>
</dbReference>
<gene>
    <name evidence="4" type="ORF">D1222_05560</name>
</gene>
<evidence type="ECO:0000313" key="4">
    <source>
        <dbReference type="EMBL" id="RIJ31710.1"/>
    </source>
</evidence>
<protein>
    <submittedName>
        <fullName evidence="4">Acyltransferase</fullName>
    </submittedName>
</protein>
<dbReference type="AlphaFoldDB" id="A0A399RJ23"/>
<dbReference type="Pfam" id="PF19040">
    <property type="entry name" value="SGNH"/>
    <property type="match status" value="1"/>
</dbReference>
<feature type="transmembrane region" description="Helical" evidence="1">
    <location>
        <begin position="340"/>
        <end position="360"/>
    </location>
</feature>
<organism evidence="4 5">
    <name type="scientific">Henriciella algicola</name>
    <dbReference type="NCBI Taxonomy" id="1608422"/>
    <lineage>
        <taxon>Bacteria</taxon>
        <taxon>Pseudomonadati</taxon>
        <taxon>Pseudomonadota</taxon>
        <taxon>Alphaproteobacteria</taxon>
        <taxon>Hyphomonadales</taxon>
        <taxon>Hyphomonadaceae</taxon>
        <taxon>Henriciella</taxon>
    </lineage>
</organism>
<sequence length="656" mass="72625">MKDISSATHDGRAPTGYRPDIDGMRAIAVVVVVLFHLGTFGFGGGFIGVDIFFVISGFLITGLIRNEVESTGAFRFGHFYLRRVRRLFPALAVTLAASFVAAIILFPPEPLQRFAGSFITSIFSVSNIWFWQEAGYFDAASITKPLLHTWTLSVEEQFYFVWPALLFLLLRLPNKSAPVWGLLIVGILSLLWNFDLAYLDSAVTRTVAPPLADWMANDQASIFYLTMFRMFEFAIGALLNWSPSRILRKGWAAEAAAFLGLVMILVPVVLYSETDIFPAWRALIPCIGAALLIQSGQTARIAGWMRTTPVVWVGKISYSLYLVHWPLIVFYLYWRGQSQASAVEQIALFAATVAISALIYQFIEQPLRKPGPTKQADRRFLGAAAMAASVFVGLGAMIYLTNGASWRYSSQDALFLEAAAVEEDHSCFMAPSLTYRDIDPACYEIDPASSKKSILLFGDSTAEHLVSGFRQVFGERYQVLQYSGATCPPVLGYSEPHTPNCPANVEYFLTEVIAANQYDLIVISNTGRWDPLAKGFPETARRLDAAGIPYVMIGQIPYFGEPPTEIIARLPEGADIGEALREKLHIGCKGTELGVDELVPADRFFSMDEFMCENGVPRYEVGGRAIHKDHIHLNPLGSVMAARAIRDWLQETGNLP</sequence>
<feature type="transmembrane region" description="Helical" evidence="1">
    <location>
        <begin position="46"/>
        <end position="66"/>
    </location>
</feature>
<proteinExistence type="predicted"/>
<keyword evidence="4" id="KW-0808">Transferase</keyword>
<evidence type="ECO:0000259" key="2">
    <source>
        <dbReference type="Pfam" id="PF01757"/>
    </source>
</evidence>
<dbReference type="RefSeq" id="WP_119453202.1">
    <property type="nucleotide sequence ID" value="NZ_QWGA01000003.1"/>
</dbReference>
<keyword evidence="4" id="KW-0012">Acyltransferase</keyword>
<feature type="transmembrane region" description="Helical" evidence="1">
    <location>
        <begin position="277"/>
        <end position="295"/>
    </location>
</feature>
<keyword evidence="1" id="KW-0812">Transmembrane</keyword>
<dbReference type="SUPFAM" id="SSF52266">
    <property type="entry name" value="SGNH hydrolase"/>
    <property type="match status" value="1"/>
</dbReference>
<keyword evidence="1" id="KW-1133">Transmembrane helix</keyword>
<dbReference type="InterPro" id="IPR002656">
    <property type="entry name" value="Acyl_transf_3_dom"/>
</dbReference>
<feature type="transmembrane region" description="Helical" evidence="1">
    <location>
        <begin position="87"/>
        <end position="106"/>
    </location>
</feature>
<dbReference type="InterPro" id="IPR050879">
    <property type="entry name" value="Acyltransferase_3"/>
</dbReference>
<dbReference type="GO" id="GO:0016020">
    <property type="term" value="C:membrane"/>
    <property type="evidence" value="ECO:0007669"/>
    <property type="project" value="TreeGrafter"/>
</dbReference>
<accession>A0A399RJ23</accession>
<name>A0A399RJ23_9PROT</name>
<evidence type="ECO:0000256" key="1">
    <source>
        <dbReference type="SAM" id="Phobius"/>
    </source>
</evidence>
<feature type="transmembrane region" description="Helical" evidence="1">
    <location>
        <begin position="21"/>
        <end position="40"/>
    </location>
</feature>
<feature type="transmembrane region" description="Helical" evidence="1">
    <location>
        <begin position="316"/>
        <end position="334"/>
    </location>
</feature>
<dbReference type="GO" id="GO:0016747">
    <property type="term" value="F:acyltransferase activity, transferring groups other than amino-acyl groups"/>
    <property type="evidence" value="ECO:0007669"/>
    <property type="project" value="InterPro"/>
</dbReference>
<dbReference type="PANTHER" id="PTHR23028:SF53">
    <property type="entry name" value="ACYL_TRANSF_3 DOMAIN-CONTAINING PROTEIN"/>
    <property type="match status" value="1"/>
</dbReference>
<feature type="transmembrane region" description="Helical" evidence="1">
    <location>
        <begin position="251"/>
        <end position="271"/>
    </location>
</feature>
<feature type="domain" description="Acyltransferase 3" evidence="2">
    <location>
        <begin position="20"/>
        <end position="360"/>
    </location>
</feature>
<feature type="domain" description="SGNH" evidence="3">
    <location>
        <begin position="440"/>
        <end position="646"/>
    </location>
</feature>
<feature type="transmembrane region" description="Helical" evidence="1">
    <location>
        <begin position="380"/>
        <end position="400"/>
    </location>
</feature>
<dbReference type="Proteomes" id="UP000265845">
    <property type="component" value="Unassembled WGS sequence"/>
</dbReference>
<feature type="transmembrane region" description="Helical" evidence="1">
    <location>
        <begin position="179"/>
        <end position="199"/>
    </location>
</feature>
<feature type="transmembrane region" description="Helical" evidence="1">
    <location>
        <begin position="219"/>
        <end position="239"/>
    </location>
</feature>